<dbReference type="AlphaFoldDB" id="A0A2G5V7Q7"/>
<dbReference type="EMBL" id="PDUG01000002">
    <property type="protein sequence ID" value="PIC47691.1"/>
    <property type="molecule type" value="Genomic_DNA"/>
</dbReference>
<evidence type="ECO:0000313" key="2">
    <source>
        <dbReference type="EMBL" id="PIC47691.1"/>
    </source>
</evidence>
<reference evidence="3" key="1">
    <citation type="submission" date="2017-10" db="EMBL/GenBank/DDBJ databases">
        <title>Rapid genome shrinkage in a self-fertile nematode reveals novel sperm competition proteins.</title>
        <authorList>
            <person name="Yin D."/>
            <person name="Schwarz E.M."/>
            <person name="Thomas C.G."/>
            <person name="Felde R.L."/>
            <person name="Korf I.F."/>
            <person name="Cutter A.D."/>
            <person name="Schartner C.M."/>
            <person name="Ralston E.J."/>
            <person name="Meyer B.J."/>
            <person name="Haag E.S."/>
        </authorList>
    </citation>
    <scope>NUCLEOTIDE SEQUENCE [LARGE SCALE GENOMIC DNA]</scope>
    <source>
        <strain evidence="3">JU1422</strain>
    </source>
</reference>
<keyword evidence="3" id="KW-1185">Reference proteome</keyword>
<proteinExistence type="predicted"/>
<comment type="caution">
    <text evidence="2">The sequence shown here is derived from an EMBL/GenBank/DDBJ whole genome shotgun (WGS) entry which is preliminary data.</text>
</comment>
<feature type="region of interest" description="Disordered" evidence="1">
    <location>
        <begin position="1"/>
        <end position="65"/>
    </location>
</feature>
<evidence type="ECO:0000313" key="3">
    <source>
        <dbReference type="Proteomes" id="UP000230233"/>
    </source>
</evidence>
<name>A0A2G5V7Q7_9PELO</name>
<gene>
    <name evidence="2" type="primary">Cnig_chr_II.g6949</name>
    <name evidence="2" type="ORF">B9Z55_006949</name>
</gene>
<dbReference type="OrthoDB" id="5892001at2759"/>
<sequence length="132" mass="15306">MGPQTIETNKESASPAKAENYRQSPTPQRDIQRVNGAQKSKGPKTTGKSRNQKKTSRKNVGQAMKDTVLQNIANSNIERQRQEAKLRRSLEESAEFYDNNRMEEIFIEYFEERENWNQVPEENQNYLAPIMA</sequence>
<protein>
    <submittedName>
        <fullName evidence="2">Uncharacterized protein</fullName>
    </submittedName>
</protein>
<dbReference type="Proteomes" id="UP000230233">
    <property type="component" value="Chromosome II"/>
</dbReference>
<accession>A0A2G5V7Q7</accession>
<organism evidence="2 3">
    <name type="scientific">Caenorhabditis nigoni</name>
    <dbReference type="NCBI Taxonomy" id="1611254"/>
    <lineage>
        <taxon>Eukaryota</taxon>
        <taxon>Metazoa</taxon>
        <taxon>Ecdysozoa</taxon>
        <taxon>Nematoda</taxon>
        <taxon>Chromadorea</taxon>
        <taxon>Rhabditida</taxon>
        <taxon>Rhabditina</taxon>
        <taxon>Rhabditomorpha</taxon>
        <taxon>Rhabditoidea</taxon>
        <taxon>Rhabditidae</taxon>
        <taxon>Peloderinae</taxon>
        <taxon>Caenorhabditis</taxon>
    </lineage>
</organism>
<evidence type="ECO:0000256" key="1">
    <source>
        <dbReference type="SAM" id="MobiDB-lite"/>
    </source>
</evidence>